<name>A0A4R0NTR0_9SPHI</name>
<dbReference type="Proteomes" id="UP000293347">
    <property type="component" value="Unassembled WGS sequence"/>
</dbReference>
<reference evidence="2 3" key="1">
    <citation type="submission" date="2019-02" db="EMBL/GenBank/DDBJ databases">
        <title>Pedobacter sp. RP-1-14 sp. nov., isolated from Arctic soil.</title>
        <authorList>
            <person name="Dahal R.H."/>
        </authorList>
    </citation>
    <scope>NUCLEOTIDE SEQUENCE [LARGE SCALE GENOMIC DNA]</scope>
    <source>
        <strain evidence="2 3">RP-1-14</strain>
    </source>
</reference>
<dbReference type="EMBL" id="SJSL01000001">
    <property type="protein sequence ID" value="TCD03528.1"/>
    <property type="molecule type" value="Genomic_DNA"/>
</dbReference>
<dbReference type="AlphaFoldDB" id="A0A4R0NTR0"/>
<keyword evidence="1" id="KW-0812">Transmembrane</keyword>
<feature type="transmembrane region" description="Helical" evidence="1">
    <location>
        <begin position="34"/>
        <end position="56"/>
    </location>
</feature>
<sequence>MSLTRFTLFYLIYCAALAGIAYLLPFLFPDSMVLVRHFWVVFGFLGGITFIAYVVADLGIKRNPETGIMAIMGSIALKMIFSMAFVLIYSLNSKGKGMVFVLNFFSLYLLFSFFEIYSLLRNLRHQNK</sequence>
<evidence type="ECO:0008006" key="4">
    <source>
        <dbReference type="Google" id="ProtNLM"/>
    </source>
</evidence>
<accession>A0A4R0NTR0</accession>
<feature type="transmembrane region" description="Helical" evidence="1">
    <location>
        <begin position="7"/>
        <end position="28"/>
    </location>
</feature>
<evidence type="ECO:0000313" key="2">
    <source>
        <dbReference type="EMBL" id="TCD03528.1"/>
    </source>
</evidence>
<evidence type="ECO:0000313" key="3">
    <source>
        <dbReference type="Proteomes" id="UP000293347"/>
    </source>
</evidence>
<evidence type="ECO:0000256" key="1">
    <source>
        <dbReference type="SAM" id="Phobius"/>
    </source>
</evidence>
<protein>
    <recommendedName>
        <fullName evidence="4">ATP synthase protein I</fullName>
    </recommendedName>
</protein>
<dbReference type="OrthoDB" id="981547at2"/>
<organism evidence="2 3">
    <name type="scientific">Pedobacter psychroterrae</name>
    <dbReference type="NCBI Taxonomy" id="2530453"/>
    <lineage>
        <taxon>Bacteria</taxon>
        <taxon>Pseudomonadati</taxon>
        <taxon>Bacteroidota</taxon>
        <taxon>Sphingobacteriia</taxon>
        <taxon>Sphingobacteriales</taxon>
        <taxon>Sphingobacteriaceae</taxon>
        <taxon>Pedobacter</taxon>
    </lineage>
</organism>
<dbReference type="RefSeq" id="WP_131594241.1">
    <property type="nucleotide sequence ID" value="NZ_SJSL01000001.1"/>
</dbReference>
<feature type="transmembrane region" description="Helical" evidence="1">
    <location>
        <begin position="97"/>
        <end position="120"/>
    </location>
</feature>
<proteinExistence type="predicted"/>
<keyword evidence="3" id="KW-1185">Reference proteome</keyword>
<feature type="transmembrane region" description="Helical" evidence="1">
    <location>
        <begin position="68"/>
        <end position="91"/>
    </location>
</feature>
<keyword evidence="1" id="KW-0472">Membrane</keyword>
<gene>
    <name evidence="2" type="ORF">EZ437_06070</name>
</gene>
<comment type="caution">
    <text evidence="2">The sequence shown here is derived from an EMBL/GenBank/DDBJ whole genome shotgun (WGS) entry which is preliminary data.</text>
</comment>
<keyword evidence="1" id="KW-1133">Transmembrane helix</keyword>